<dbReference type="InterPro" id="IPR008580">
    <property type="entry name" value="PPPDE_dom"/>
</dbReference>
<evidence type="ECO:0008006" key="16">
    <source>
        <dbReference type="Google" id="ProtNLM"/>
    </source>
</evidence>
<organism evidence="14 15">
    <name type="scientific">Cocos nucifera</name>
    <name type="common">Coconut palm</name>
    <dbReference type="NCBI Taxonomy" id="13894"/>
    <lineage>
        <taxon>Eukaryota</taxon>
        <taxon>Viridiplantae</taxon>
        <taxon>Streptophyta</taxon>
        <taxon>Embryophyta</taxon>
        <taxon>Tracheophyta</taxon>
        <taxon>Spermatophyta</taxon>
        <taxon>Magnoliopsida</taxon>
        <taxon>Liliopsida</taxon>
        <taxon>Arecaceae</taxon>
        <taxon>Arecoideae</taxon>
        <taxon>Cocoseae</taxon>
        <taxon>Attaleinae</taxon>
        <taxon>Cocos</taxon>
    </lineage>
</organism>
<feature type="region of interest" description="Disordered" evidence="10">
    <location>
        <begin position="1"/>
        <end position="36"/>
    </location>
</feature>
<dbReference type="InterPro" id="IPR044770">
    <property type="entry name" value="MFS_spinster-like"/>
</dbReference>
<evidence type="ECO:0000259" key="12">
    <source>
        <dbReference type="PROSITE" id="PS50850"/>
    </source>
</evidence>
<dbReference type="GO" id="GO:0016020">
    <property type="term" value="C:membrane"/>
    <property type="evidence" value="ECO:0007669"/>
    <property type="project" value="UniProtKB-SubCell"/>
</dbReference>
<comment type="caution">
    <text evidence="14">The sequence shown here is derived from an EMBL/GenBank/DDBJ whole genome shotgun (WGS) entry which is preliminary data.</text>
</comment>
<protein>
    <recommendedName>
        <fullName evidence="16">Major facilitator superfamily (MFS) profile domain-containing protein</fullName>
    </recommendedName>
</protein>
<evidence type="ECO:0000256" key="3">
    <source>
        <dbReference type="ARBA" id="ARBA00022448"/>
    </source>
</evidence>
<feature type="transmembrane region" description="Helical" evidence="11">
    <location>
        <begin position="617"/>
        <end position="637"/>
    </location>
</feature>
<evidence type="ECO:0000313" key="14">
    <source>
        <dbReference type="EMBL" id="KAG1347637.1"/>
    </source>
</evidence>
<feature type="transmembrane region" description="Helical" evidence="11">
    <location>
        <begin position="557"/>
        <end position="578"/>
    </location>
</feature>
<dbReference type="InterPro" id="IPR042266">
    <property type="entry name" value="PPPDE_sf"/>
</dbReference>
<dbReference type="InterPro" id="IPR020846">
    <property type="entry name" value="MFS_dom"/>
</dbReference>
<feature type="domain" description="PPPDE" evidence="13">
    <location>
        <begin position="70"/>
        <end position="212"/>
    </location>
</feature>
<evidence type="ECO:0000256" key="10">
    <source>
        <dbReference type="SAM" id="MobiDB-lite"/>
    </source>
</evidence>
<dbReference type="InterPro" id="IPR036259">
    <property type="entry name" value="MFS_trans_sf"/>
</dbReference>
<proteinExistence type="inferred from homology"/>
<evidence type="ECO:0000259" key="13">
    <source>
        <dbReference type="PROSITE" id="PS51858"/>
    </source>
</evidence>
<accession>A0A8K0ID11</accession>
<comment type="subcellular location">
    <subcellularLocation>
        <location evidence="1">Membrane</location>
        <topology evidence="1">Multi-pass membrane protein</topology>
    </subcellularLocation>
</comment>
<feature type="transmembrane region" description="Helical" evidence="11">
    <location>
        <begin position="523"/>
        <end position="545"/>
    </location>
</feature>
<dbReference type="CDD" id="cd17328">
    <property type="entry name" value="MFS_spinster_like"/>
    <property type="match status" value="1"/>
</dbReference>
<dbReference type="GO" id="GO:0022857">
    <property type="term" value="F:transmembrane transporter activity"/>
    <property type="evidence" value="ECO:0007669"/>
    <property type="project" value="InterPro"/>
</dbReference>
<dbReference type="SMART" id="SM01179">
    <property type="entry name" value="DUF862"/>
    <property type="match status" value="1"/>
</dbReference>
<feature type="transmembrane region" description="Helical" evidence="11">
    <location>
        <begin position="590"/>
        <end position="611"/>
    </location>
</feature>
<dbReference type="AlphaFoldDB" id="A0A8K0ID11"/>
<evidence type="ECO:0000256" key="1">
    <source>
        <dbReference type="ARBA" id="ARBA00004141"/>
    </source>
</evidence>
<evidence type="ECO:0000256" key="9">
    <source>
        <dbReference type="ARBA" id="ARBA00024338"/>
    </source>
</evidence>
<dbReference type="EMBL" id="CM017877">
    <property type="protein sequence ID" value="KAG1347637.1"/>
    <property type="molecule type" value="Genomic_DNA"/>
</dbReference>
<keyword evidence="8 11" id="KW-0472">Membrane</keyword>
<evidence type="ECO:0000256" key="4">
    <source>
        <dbReference type="ARBA" id="ARBA00022670"/>
    </source>
</evidence>
<feature type="transmembrane region" description="Helical" evidence="11">
    <location>
        <begin position="456"/>
        <end position="476"/>
    </location>
</feature>
<dbReference type="GO" id="GO:0008233">
    <property type="term" value="F:peptidase activity"/>
    <property type="evidence" value="ECO:0007669"/>
    <property type="project" value="UniProtKB-KW"/>
</dbReference>
<evidence type="ECO:0000256" key="2">
    <source>
        <dbReference type="ARBA" id="ARBA00008140"/>
    </source>
</evidence>
<dbReference type="Gene3D" id="3.90.1720.30">
    <property type="entry name" value="PPPDE domains"/>
    <property type="match status" value="1"/>
</dbReference>
<reference evidence="14" key="1">
    <citation type="journal article" date="2017" name="Gigascience">
        <title>The genome draft of coconut (Cocos nucifera).</title>
        <authorList>
            <person name="Xiao Y."/>
            <person name="Xu P."/>
            <person name="Fan H."/>
            <person name="Baudouin L."/>
            <person name="Xia W."/>
            <person name="Bocs S."/>
            <person name="Xu J."/>
            <person name="Li Q."/>
            <person name="Guo A."/>
            <person name="Zhou L."/>
            <person name="Li J."/>
            <person name="Wu Y."/>
            <person name="Ma Z."/>
            <person name="Armero A."/>
            <person name="Issali A.E."/>
            <person name="Liu N."/>
            <person name="Peng M."/>
            <person name="Yang Y."/>
        </authorList>
    </citation>
    <scope>NUCLEOTIDE SEQUENCE</scope>
    <source>
        <tissue evidence="14">Spear leaf of Hainan Tall coconut</tissue>
    </source>
</reference>
<evidence type="ECO:0000256" key="6">
    <source>
        <dbReference type="ARBA" id="ARBA00022801"/>
    </source>
</evidence>
<evidence type="ECO:0000256" key="11">
    <source>
        <dbReference type="SAM" id="Phobius"/>
    </source>
</evidence>
<gene>
    <name evidence="14" type="ORF">COCNU_06G014660</name>
</gene>
<evidence type="ECO:0000256" key="7">
    <source>
        <dbReference type="ARBA" id="ARBA00022989"/>
    </source>
</evidence>
<keyword evidence="7 11" id="KW-1133">Transmembrane helix</keyword>
<keyword evidence="15" id="KW-1185">Reference proteome</keyword>
<evidence type="ECO:0000313" key="15">
    <source>
        <dbReference type="Proteomes" id="UP000797356"/>
    </source>
</evidence>
<keyword evidence="5 11" id="KW-0812">Transmembrane</keyword>
<evidence type="ECO:0000256" key="8">
    <source>
        <dbReference type="ARBA" id="ARBA00023136"/>
    </source>
</evidence>
<dbReference type="PROSITE" id="PS50850">
    <property type="entry name" value="MFS"/>
    <property type="match status" value="1"/>
</dbReference>
<feature type="transmembrane region" description="Helical" evidence="11">
    <location>
        <begin position="422"/>
        <end position="444"/>
    </location>
</feature>
<feature type="domain" description="Major facilitator superfamily (MFS) profile" evidence="12">
    <location>
        <begin position="297"/>
        <end position="734"/>
    </location>
</feature>
<feature type="transmembrane region" description="Helical" evidence="11">
    <location>
        <begin position="707"/>
        <end position="729"/>
    </location>
</feature>
<dbReference type="InterPro" id="IPR011701">
    <property type="entry name" value="MFS"/>
</dbReference>
<dbReference type="Gene3D" id="1.20.1250.20">
    <property type="entry name" value="MFS general substrate transporter like domains"/>
    <property type="match status" value="2"/>
</dbReference>
<name>A0A8K0ID11_COCNU</name>
<keyword evidence="3" id="KW-0813">Transport</keyword>
<feature type="transmembrane region" description="Helical" evidence="11">
    <location>
        <begin position="658"/>
        <end position="678"/>
    </location>
</feature>
<dbReference type="Proteomes" id="UP000797356">
    <property type="component" value="Chromosome 6"/>
</dbReference>
<dbReference type="PANTHER" id="PTHR23505">
    <property type="entry name" value="SPINSTER"/>
    <property type="match status" value="1"/>
</dbReference>
<dbReference type="PANTHER" id="PTHR23505:SF78">
    <property type="entry name" value="MAJOR FACILITATOR SUPERFAMILY PROTEIN"/>
    <property type="match status" value="1"/>
</dbReference>
<dbReference type="OrthoDB" id="440755at2759"/>
<evidence type="ECO:0000256" key="5">
    <source>
        <dbReference type="ARBA" id="ARBA00022692"/>
    </source>
</evidence>
<dbReference type="GO" id="GO:0006508">
    <property type="term" value="P:proteolysis"/>
    <property type="evidence" value="ECO:0007669"/>
    <property type="project" value="UniProtKB-KW"/>
</dbReference>
<dbReference type="Pfam" id="PF07690">
    <property type="entry name" value="MFS_1"/>
    <property type="match status" value="1"/>
</dbReference>
<keyword evidence="4" id="KW-0645">Protease</keyword>
<reference evidence="14" key="2">
    <citation type="submission" date="2019-07" db="EMBL/GenBank/DDBJ databases">
        <authorList>
            <person name="Yang Y."/>
            <person name="Bocs S."/>
            <person name="Baudouin L."/>
        </authorList>
    </citation>
    <scope>NUCLEOTIDE SEQUENCE</scope>
    <source>
        <tissue evidence="14">Spear leaf of Hainan Tall coconut</tissue>
    </source>
</reference>
<comment type="similarity">
    <text evidence="2">Belongs to the DeSI family.</text>
</comment>
<comment type="similarity">
    <text evidence="9">Belongs to the major facilitator superfamily. Spinster (TC 2.A.1.49) family.</text>
</comment>
<dbReference type="SUPFAM" id="SSF103473">
    <property type="entry name" value="MFS general substrate transporter"/>
    <property type="match status" value="1"/>
</dbReference>
<feature type="transmembrane region" description="Helical" evidence="11">
    <location>
        <begin position="390"/>
        <end position="410"/>
    </location>
</feature>
<dbReference type="PROSITE" id="PS51858">
    <property type="entry name" value="PPPDE"/>
    <property type="match status" value="1"/>
</dbReference>
<sequence>MESGTEKKASSGRSWEPYRRTMGRMESGTERKASSGRSWEPYRRVVGRMESVLSVDSKAATLFLQYVKKYKVGLAEELASSPKRQIFHSFLYVSQGIGIFHSGVEVHGTEYAFGAHDYPTSGVFEVEPRRCPGFRFRKSVFMGTTCLDSIQVREFMELNSVNYNGDTYHLIVKNCNHFCEDICCKLTGNSIPKWVNRLANIGFGTAVFQKFVIAISAPCLLVTLVCYAPCAAASCPRPFRFLPFIMSLITKQMMVAFNHGNSAVLVLSIEGEVGLCSSSLVCGYVDLARKIFGFSASLILINMASIMERADENLLPAVYKEVSEAFNAGPTDLGYLTFTRNFVQAISSPLAGVLALHYDRPTVLAMGTACWALSTAAVGASQHFGQVATWRAINGFGLAIVIPALQSFIADSYMDGLRGTGFGLLSLVGSIGGIGGGVLATVMAGQEFWGLPGWRFAFIMMASLSLLIGCLVYMFVIDPRRTSLIAYGVNEDAKRTSRVPPPSVWSDSWLAMRSVMKVKTFQIIVLQGIVGSLPWTSMVFFTMWFELIGFDHNSSAALNSLFAIGCATGSLMGGLIADKLSKFYPDTGRIMCAQFSALMGIPCSWMLLVVIPQSVNSWNAFAAILFLMGLTISWCAACANNPMFAEVVPLKHRTMIYAFDRAFEGSFSSLAAPAVGYVTEKIYGYDSKSLSLVNGSAQGAYALSRGLLTMTVIPFGLCCLFYSPLYVIFKRDRDNARMAGSKELEIT</sequence>
<keyword evidence="6" id="KW-0378">Hydrolase</keyword>
<dbReference type="Pfam" id="PF05903">
    <property type="entry name" value="Peptidase_C97"/>
    <property type="match status" value="1"/>
</dbReference>